<dbReference type="InterPro" id="IPR005174">
    <property type="entry name" value="KIB1-4_b-propeller"/>
</dbReference>
<organism evidence="3 4">
    <name type="scientific">Rhynchospora tenuis</name>
    <dbReference type="NCBI Taxonomy" id="198213"/>
    <lineage>
        <taxon>Eukaryota</taxon>
        <taxon>Viridiplantae</taxon>
        <taxon>Streptophyta</taxon>
        <taxon>Embryophyta</taxon>
        <taxon>Tracheophyta</taxon>
        <taxon>Spermatophyta</taxon>
        <taxon>Magnoliopsida</taxon>
        <taxon>Liliopsida</taxon>
        <taxon>Poales</taxon>
        <taxon>Cyperaceae</taxon>
        <taxon>Cyperoideae</taxon>
        <taxon>Rhynchosporeae</taxon>
        <taxon>Rhynchospora</taxon>
    </lineage>
</organism>
<gene>
    <name evidence="3" type="ORF">LUZ61_015477</name>
</gene>
<sequence>MATSGEEREKDRDWSELPWDLIHIIAKKLPDIVDFIRFRAVCKTWRSSAPVSDPPHQLPWILELFERKHNDRTLRRRQRYYCVSSGETLMIPFTDRSPKLETWINAGPCSHYLAFNDVDYVVSFLNPLTNDRFSLPAMSRSLHYGTPSMVWTGTHPIRDCCVVVVDRDRLPYYEIGGWCFYDPHNNEWVDQEGYFYSSCLWQGKFFSTKSHLPTEVYDAYSKELLHEIPPPEDEVLTGNRDHEIAWRLRRSYLLVSSGVILRVSWFYGSKRKAVEKSVFHINRLDYETADGKPSWVRIADIGDQILFLQEMHGFSMTAGSSTGFRQGCIYFIHPNQCIPYMHDILAGTVERVPCPFNKCTWFLPGL</sequence>
<evidence type="ECO:0000259" key="2">
    <source>
        <dbReference type="Pfam" id="PF03478"/>
    </source>
</evidence>
<dbReference type="InterPro" id="IPR036047">
    <property type="entry name" value="F-box-like_dom_sf"/>
</dbReference>
<reference evidence="3 4" key="1">
    <citation type="journal article" date="2022" name="Cell">
        <title>Repeat-based holocentromeres influence genome architecture and karyotype evolution.</title>
        <authorList>
            <person name="Hofstatter P.G."/>
            <person name="Thangavel G."/>
            <person name="Lux T."/>
            <person name="Neumann P."/>
            <person name="Vondrak T."/>
            <person name="Novak P."/>
            <person name="Zhang M."/>
            <person name="Costa L."/>
            <person name="Castellani M."/>
            <person name="Scott A."/>
            <person name="Toegelov H."/>
            <person name="Fuchs J."/>
            <person name="Mata-Sucre Y."/>
            <person name="Dias Y."/>
            <person name="Vanzela A.L.L."/>
            <person name="Huettel B."/>
            <person name="Almeida C.C.S."/>
            <person name="Simkova H."/>
            <person name="Souza G."/>
            <person name="Pedrosa-Harand A."/>
            <person name="Macas J."/>
            <person name="Mayer K.F.X."/>
            <person name="Houben A."/>
            <person name="Marques A."/>
        </authorList>
    </citation>
    <scope>NUCLEOTIDE SEQUENCE [LARGE SCALE GENOMIC DNA]</scope>
    <source>
        <strain evidence="3">RhyTen1mFocal</strain>
    </source>
</reference>
<feature type="domain" description="KIB1-4 beta-propeller" evidence="2">
    <location>
        <begin position="107"/>
        <end position="333"/>
    </location>
</feature>
<dbReference type="PANTHER" id="PTHR33110">
    <property type="entry name" value="F-BOX/KELCH-REPEAT PROTEIN-RELATED"/>
    <property type="match status" value="1"/>
</dbReference>
<proteinExistence type="predicted"/>
<protein>
    <recommendedName>
        <fullName evidence="5">F-box domain-containing protein</fullName>
    </recommendedName>
</protein>
<dbReference type="Pfam" id="PF00646">
    <property type="entry name" value="F-box"/>
    <property type="match status" value="1"/>
</dbReference>
<evidence type="ECO:0000259" key="1">
    <source>
        <dbReference type="Pfam" id="PF00646"/>
    </source>
</evidence>
<dbReference type="Gene3D" id="1.20.1280.50">
    <property type="match status" value="1"/>
</dbReference>
<dbReference type="Proteomes" id="UP001210211">
    <property type="component" value="Unassembled WGS sequence"/>
</dbReference>
<name>A0AAD6EIR6_9POAL</name>
<feature type="domain" description="F-box" evidence="1">
    <location>
        <begin position="14"/>
        <end position="47"/>
    </location>
</feature>
<dbReference type="SUPFAM" id="SSF81383">
    <property type="entry name" value="F-box domain"/>
    <property type="match status" value="1"/>
</dbReference>
<dbReference type="Pfam" id="PF03478">
    <property type="entry name" value="Beta-prop_KIB1-4"/>
    <property type="match status" value="1"/>
</dbReference>
<evidence type="ECO:0000313" key="4">
    <source>
        <dbReference type="Proteomes" id="UP001210211"/>
    </source>
</evidence>
<keyword evidence="4" id="KW-1185">Reference proteome</keyword>
<dbReference type="AlphaFoldDB" id="A0AAD6EIR6"/>
<evidence type="ECO:0000313" key="3">
    <source>
        <dbReference type="EMBL" id="KAJ3686313.1"/>
    </source>
</evidence>
<comment type="caution">
    <text evidence="3">The sequence shown here is derived from an EMBL/GenBank/DDBJ whole genome shotgun (WGS) entry which is preliminary data.</text>
</comment>
<accession>A0AAD6EIR6</accession>
<dbReference type="EMBL" id="JAMRDG010000002">
    <property type="protein sequence ID" value="KAJ3686313.1"/>
    <property type="molecule type" value="Genomic_DNA"/>
</dbReference>
<evidence type="ECO:0008006" key="5">
    <source>
        <dbReference type="Google" id="ProtNLM"/>
    </source>
</evidence>
<dbReference type="InterPro" id="IPR001810">
    <property type="entry name" value="F-box_dom"/>
</dbReference>